<dbReference type="Proteomes" id="UP001058974">
    <property type="component" value="Chromosome 7"/>
</dbReference>
<name>A0A9D4ZY46_PEA</name>
<organism evidence="1 2">
    <name type="scientific">Pisum sativum</name>
    <name type="common">Garden pea</name>
    <name type="synonym">Lathyrus oleraceus</name>
    <dbReference type="NCBI Taxonomy" id="3888"/>
    <lineage>
        <taxon>Eukaryota</taxon>
        <taxon>Viridiplantae</taxon>
        <taxon>Streptophyta</taxon>
        <taxon>Embryophyta</taxon>
        <taxon>Tracheophyta</taxon>
        <taxon>Spermatophyta</taxon>
        <taxon>Magnoliopsida</taxon>
        <taxon>eudicotyledons</taxon>
        <taxon>Gunneridae</taxon>
        <taxon>Pentapetalae</taxon>
        <taxon>rosids</taxon>
        <taxon>fabids</taxon>
        <taxon>Fabales</taxon>
        <taxon>Fabaceae</taxon>
        <taxon>Papilionoideae</taxon>
        <taxon>50 kb inversion clade</taxon>
        <taxon>NPAAA clade</taxon>
        <taxon>Hologalegina</taxon>
        <taxon>IRL clade</taxon>
        <taxon>Fabeae</taxon>
        <taxon>Lathyrus</taxon>
    </lineage>
</organism>
<comment type="caution">
    <text evidence="1">The sequence shown here is derived from an EMBL/GenBank/DDBJ whole genome shotgun (WGS) entry which is preliminary data.</text>
</comment>
<keyword evidence="2" id="KW-1185">Reference proteome</keyword>
<reference evidence="1 2" key="1">
    <citation type="journal article" date="2022" name="Nat. Genet.">
        <title>Improved pea reference genome and pan-genome highlight genomic features and evolutionary characteristics.</title>
        <authorList>
            <person name="Yang T."/>
            <person name="Liu R."/>
            <person name="Luo Y."/>
            <person name="Hu S."/>
            <person name="Wang D."/>
            <person name="Wang C."/>
            <person name="Pandey M.K."/>
            <person name="Ge S."/>
            <person name="Xu Q."/>
            <person name="Li N."/>
            <person name="Li G."/>
            <person name="Huang Y."/>
            <person name="Saxena R.K."/>
            <person name="Ji Y."/>
            <person name="Li M."/>
            <person name="Yan X."/>
            <person name="He Y."/>
            <person name="Liu Y."/>
            <person name="Wang X."/>
            <person name="Xiang C."/>
            <person name="Varshney R.K."/>
            <person name="Ding H."/>
            <person name="Gao S."/>
            <person name="Zong X."/>
        </authorList>
    </citation>
    <scope>NUCLEOTIDE SEQUENCE [LARGE SCALE GENOMIC DNA]</scope>
    <source>
        <strain evidence="1 2">cv. Zhongwan 6</strain>
    </source>
</reference>
<gene>
    <name evidence="1" type="ORF">KIW84_074052</name>
</gene>
<sequence length="266" mass="30381">MAVGGLDYSIRKKLDTQYLRDMAQLADRVRQVERLKEEKARTNKGKRVAYVDFKKDDEDSGHEVLDFDDTEIDLAELTQGPPYACKVLVYSNGKNPVEPEKNDRDLVQNAIQEGRLKFGDKTRSQMKIDSDPLQIAEAHYTEPEEVNFIEVANDFCMTEVTKDFVNGPIMVRVHEYLEQAPLGDFVQRGTKDVDKENVEALDVEGVGNSKLVIITKETTDNFIQLDKATDGLQKQFQRLDIIEDIHMEVNMVELSREVSMEVDDDC</sequence>
<dbReference type="EMBL" id="JAMSHJ010000007">
    <property type="protein sequence ID" value="KAI5388209.1"/>
    <property type="molecule type" value="Genomic_DNA"/>
</dbReference>
<evidence type="ECO:0000313" key="1">
    <source>
        <dbReference type="EMBL" id="KAI5388209.1"/>
    </source>
</evidence>
<dbReference type="Gramene" id="Psat07G0405200-T1">
    <property type="protein sequence ID" value="KAI5388209.1"/>
    <property type="gene ID" value="KIW84_074052"/>
</dbReference>
<evidence type="ECO:0000313" key="2">
    <source>
        <dbReference type="Proteomes" id="UP001058974"/>
    </source>
</evidence>
<dbReference type="AlphaFoldDB" id="A0A9D4ZY46"/>
<accession>A0A9D4ZY46</accession>
<proteinExistence type="predicted"/>
<protein>
    <submittedName>
        <fullName evidence="1">Uncharacterized protein</fullName>
    </submittedName>
</protein>